<proteinExistence type="predicted"/>
<dbReference type="EMBL" id="CP029608">
    <property type="protein sequence ID" value="AXI60081.1"/>
    <property type="molecule type" value="Genomic_DNA"/>
</dbReference>
<name>A0A345RLB5_9PSED</name>
<sequence>MRERKRLALINSTLFCRERIILMQWAHDAYLVIFSAITGANEESIRNFTWDDSIDIKSSIKKIRHKFRTIKYRAHGKEVEFELRANSISLFERFIELRKYILDGRQHRFLFLSQSVQNEIGKLRKSTIRIHSLRIQAQLYKDYPIISYKKWRANLGTVAFDESNIKAASAILQTSEKSIINSYSKGTIEKWEKDLHVYFNAFSETVKKHHNSRVEITAIGRCADAENPESLIQNAEFVPDCRSLEGCLHCSKFLIHCDEEDLRKILSMQYVIHQSMPTARTQEHFNIAFKATLDQIESIIKEISSIDEDKKNLIKRIQEDIFENENLTEYWQQKLELLIELDLIQ</sequence>
<dbReference type="Proteomes" id="UP000253720">
    <property type="component" value="Chromosome"/>
</dbReference>
<evidence type="ECO:0000313" key="2">
    <source>
        <dbReference type="Proteomes" id="UP000253720"/>
    </source>
</evidence>
<accession>A0A345RLB5</accession>
<protein>
    <submittedName>
        <fullName evidence="1">Uncharacterized protein</fullName>
    </submittedName>
</protein>
<keyword evidence="2" id="KW-1185">Reference proteome</keyword>
<evidence type="ECO:0000313" key="1">
    <source>
        <dbReference type="EMBL" id="AXI60081.1"/>
    </source>
</evidence>
<organism evidence="1 2">
    <name type="scientific">Pseudomonas kribbensis</name>
    <dbReference type="NCBI Taxonomy" id="1628086"/>
    <lineage>
        <taxon>Bacteria</taxon>
        <taxon>Pseudomonadati</taxon>
        <taxon>Pseudomonadota</taxon>
        <taxon>Gammaproteobacteria</taxon>
        <taxon>Pseudomonadales</taxon>
        <taxon>Pseudomonadaceae</taxon>
        <taxon>Pseudomonas</taxon>
    </lineage>
</organism>
<reference evidence="1 2" key="1">
    <citation type="submission" date="2018-05" db="EMBL/GenBank/DDBJ databases">
        <title>Complete genome sequence of Pseudomonas kribbensis 46-2(T).</title>
        <authorList>
            <person name="Jeong H."/>
            <person name="Lee S.-G."/>
            <person name="Rha E."/>
            <person name="Kim H."/>
        </authorList>
    </citation>
    <scope>NUCLEOTIDE SEQUENCE [LARGE SCALE GENOMIC DNA]</scope>
    <source>
        <strain evidence="1 2">46-2</strain>
    </source>
</reference>
<gene>
    <name evidence="1" type="ORF">DLD99_06230</name>
</gene>
<dbReference type="KEGG" id="pke:DLD99_06230"/>
<dbReference type="AlphaFoldDB" id="A0A345RLB5"/>